<evidence type="ECO:0000256" key="2">
    <source>
        <dbReference type="ARBA" id="ARBA00022723"/>
    </source>
</evidence>
<dbReference type="PRINTS" id="PR01576">
    <property type="entry name" value="PDEFORMYLASE"/>
</dbReference>
<sequence>MRVLTVNDSLDLSALRDSSVDFSDADLATEHYRRLAALMVSTMTDPSQDGVGIAAPQVGINRRVVAVQRFDKEGEPVEVYPCIRIISVEGVPVPGREGCLSIPGHYGTVLRYPQIVVSYKDIDSKKEVTDTISGYTSVIFQHETDHLDGILYTDKVMKDSLFTVPVQH</sequence>
<dbReference type="EC" id="3.5.1.88" evidence="4"/>
<dbReference type="InterPro" id="IPR036821">
    <property type="entry name" value="Peptide_deformylase_sf"/>
</dbReference>
<gene>
    <name evidence="4" type="primary">def</name>
    <name evidence="5" type="ORF">IAC23_00945</name>
</gene>
<evidence type="ECO:0000256" key="4">
    <source>
        <dbReference type="HAMAP-Rule" id="MF_00163"/>
    </source>
</evidence>
<keyword evidence="4" id="KW-0648">Protein biosynthesis</keyword>
<dbReference type="GO" id="GO:0042586">
    <property type="term" value="F:peptide deformylase activity"/>
    <property type="evidence" value="ECO:0007669"/>
    <property type="project" value="UniProtKB-UniRule"/>
</dbReference>
<evidence type="ECO:0000256" key="3">
    <source>
        <dbReference type="ARBA" id="ARBA00022801"/>
    </source>
</evidence>
<dbReference type="PANTHER" id="PTHR10458:SF22">
    <property type="entry name" value="PEPTIDE DEFORMYLASE"/>
    <property type="match status" value="1"/>
</dbReference>
<organism evidence="5 6">
    <name type="scientific">Candidatus Cryptobacteroides merdavium</name>
    <dbReference type="NCBI Taxonomy" id="2840769"/>
    <lineage>
        <taxon>Bacteria</taxon>
        <taxon>Pseudomonadati</taxon>
        <taxon>Bacteroidota</taxon>
        <taxon>Bacteroidia</taxon>
        <taxon>Bacteroidales</taxon>
        <taxon>Candidatus Cryptobacteroides</taxon>
    </lineage>
</organism>
<feature type="binding site" evidence="4">
    <location>
        <position position="146"/>
    </location>
    <ligand>
        <name>Fe cation</name>
        <dbReference type="ChEBI" id="CHEBI:24875"/>
    </ligand>
</feature>
<dbReference type="CDD" id="cd00487">
    <property type="entry name" value="Pep_deformylase"/>
    <property type="match status" value="1"/>
</dbReference>
<proteinExistence type="inferred from homology"/>
<dbReference type="AlphaFoldDB" id="A0A9D9EBJ0"/>
<comment type="function">
    <text evidence="4">Removes the formyl group from the N-terminal Met of newly synthesized proteins. Requires at least a dipeptide for an efficient rate of reaction. N-terminal L-methionine is a prerequisite for activity but the enzyme has broad specificity at other positions.</text>
</comment>
<name>A0A9D9EBJ0_9BACT</name>
<reference evidence="5" key="1">
    <citation type="submission" date="2020-10" db="EMBL/GenBank/DDBJ databases">
        <authorList>
            <person name="Gilroy R."/>
        </authorList>
    </citation>
    <scope>NUCLEOTIDE SEQUENCE</scope>
    <source>
        <strain evidence="5">D5-748</strain>
    </source>
</reference>
<dbReference type="SUPFAM" id="SSF56420">
    <property type="entry name" value="Peptide deformylase"/>
    <property type="match status" value="1"/>
</dbReference>
<comment type="catalytic activity">
    <reaction evidence="4">
        <text>N-terminal N-formyl-L-methionyl-[peptide] + H2O = N-terminal L-methionyl-[peptide] + formate</text>
        <dbReference type="Rhea" id="RHEA:24420"/>
        <dbReference type="Rhea" id="RHEA-COMP:10639"/>
        <dbReference type="Rhea" id="RHEA-COMP:10640"/>
        <dbReference type="ChEBI" id="CHEBI:15377"/>
        <dbReference type="ChEBI" id="CHEBI:15740"/>
        <dbReference type="ChEBI" id="CHEBI:49298"/>
        <dbReference type="ChEBI" id="CHEBI:64731"/>
        <dbReference type="EC" id="3.5.1.88"/>
    </reaction>
</comment>
<accession>A0A9D9EBJ0</accession>
<evidence type="ECO:0000313" key="5">
    <source>
        <dbReference type="EMBL" id="MBO8444247.1"/>
    </source>
</evidence>
<keyword evidence="2 4" id="KW-0479">Metal-binding</keyword>
<dbReference type="Proteomes" id="UP000823619">
    <property type="component" value="Unassembled WGS sequence"/>
</dbReference>
<dbReference type="InterPro" id="IPR023635">
    <property type="entry name" value="Peptide_deformylase"/>
</dbReference>
<keyword evidence="3 4" id="KW-0378">Hydrolase</keyword>
<dbReference type="GO" id="GO:0006412">
    <property type="term" value="P:translation"/>
    <property type="evidence" value="ECO:0007669"/>
    <property type="project" value="UniProtKB-UniRule"/>
</dbReference>
<dbReference type="EMBL" id="JADIMO010000015">
    <property type="protein sequence ID" value="MBO8444247.1"/>
    <property type="molecule type" value="Genomic_DNA"/>
</dbReference>
<feature type="active site" evidence="4">
    <location>
        <position position="143"/>
    </location>
</feature>
<dbReference type="Pfam" id="PF01327">
    <property type="entry name" value="Pep_deformylase"/>
    <property type="match status" value="1"/>
</dbReference>
<comment type="similarity">
    <text evidence="1 4">Belongs to the polypeptide deformylase family.</text>
</comment>
<evidence type="ECO:0000256" key="1">
    <source>
        <dbReference type="ARBA" id="ARBA00010759"/>
    </source>
</evidence>
<dbReference type="GO" id="GO:0046872">
    <property type="term" value="F:metal ion binding"/>
    <property type="evidence" value="ECO:0007669"/>
    <property type="project" value="UniProtKB-KW"/>
</dbReference>
<feature type="binding site" evidence="4">
    <location>
        <position position="142"/>
    </location>
    <ligand>
        <name>Fe cation</name>
        <dbReference type="ChEBI" id="CHEBI:24875"/>
    </ligand>
</feature>
<evidence type="ECO:0000313" key="6">
    <source>
        <dbReference type="Proteomes" id="UP000823619"/>
    </source>
</evidence>
<keyword evidence="4" id="KW-0408">Iron</keyword>
<dbReference type="HAMAP" id="MF_00163">
    <property type="entry name" value="Pep_deformylase"/>
    <property type="match status" value="1"/>
</dbReference>
<protein>
    <recommendedName>
        <fullName evidence="4">Peptide deformylase</fullName>
        <shortName evidence="4">PDF</shortName>
        <ecNumber evidence="4">3.5.1.88</ecNumber>
    </recommendedName>
    <alternativeName>
        <fullName evidence="4">Polypeptide deformylase</fullName>
    </alternativeName>
</protein>
<dbReference type="PANTHER" id="PTHR10458">
    <property type="entry name" value="PEPTIDE DEFORMYLASE"/>
    <property type="match status" value="1"/>
</dbReference>
<comment type="cofactor">
    <cofactor evidence="4">
        <name>Fe(2+)</name>
        <dbReference type="ChEBI" id="CHEBI:29033"/>
    </cofactor>
    <text evidence="4">Binds 1 Fe(2+) ion.</text>
</comment>
<dbReference type="Gene3D" id="3.90.45.10">
    <property type="entry name" value="Peptide deformylase"/>
    <property type="match status" value="1"/>
</dbReference>
<reference evidence="5" key="2">
    <citation type="journal article" date="2021" name="PeerJ">
        <title>Extensive microbial diversity within the chicken gut microbiome revealed by metagenomics and culture.</title>
        <authorList>
            <person name="Gilroy R."/>
            <person name="Ravi A."/>
            <person name="Getino M."/>
            <person name="Pursley I."/>
            <person name="Horton D.L."/>
            <person name="Alikhan N.F."/>
            <person name="Baker D."/>
            <person name="Gharbi K."/>
            <person name="Hall N."/>
            <person name="Watson M."/>
            <person name="Adriaenssens E.M."/>
            <person name="Foster-Nyarko E."/>
            <person name="Jarju S."/>
            <person name="Secka A."/>
            <person name="Antonio M."/>
            <person name="Oren A."/>
            <person name="Chaudhuri R.R."/>
            <person name="La Ragione R."/>
            <person name="Hildebrand F."/>
            <person name="Pallen M.J."/>
        </authorList>
    </citation>
    <scope>NUCLEOTIDE SEQUENCE</scope>
    <source>
        <strain evidence="5">D5-748</strain>
    </source>
</reference>
<dbReference type="PIRSF" id="PIRSF004749">
    <property type="entry name" value="Pep_def"/>
    <property type="match status" value="1"/>
</dbReference>
<comment type="caution">
    <text evidence="5">The sequence shown here is derived from an EMBL/GenBank/DDBJ whole genome shotgun (WGS) entry which is preliminary data.</text>
</comment>
<feature type="binding site" evidence="4">
    <location>
        <position position="99"/>
    </location>
    <ligand>
        <name>Fe cation</name>
        <dbReference type="ChEBI" id="CHEBI:24875"/>
    </ligand>
</feature>